<organism evidence="1 2">
    <name type="scientific">Avena sativa</name>
    <name type="common">Oat</name>
    <dbReference type="NCBI Taxonomy" id="4498"/>
    <lineage>
        <taxon>Eukaryota</taxon>
        <taxon>Viridiplantae</taxon>
        <taxon>Streptophyta</taxon>
        <taxon>Embryophyta</taxon>
        <taxon>Tracheophyta</taxon>
        <taxon>Spermatophyta</taxon>
        <taxon>Magnoliopsida</taxon>
        <taxon>Liliopsida</taxon>
        <taxon>Poales</taxon>
        <taxon>Poaceae</taxon>
        <taxon>BOP clade</taxon>
        <taxon>Pooideae</taxon>
        <taxon>Poodae</taxon>
        <taxon>Poeae</taxon>
        <taxon>Poeae Chloroplast Group 1 (Aveneae type)</taxon>
        <taxon>Aveninae</taxon>
        <taxon>Avena</taxon>
    </lineage>
</organism>
<keyword evidence="2" id="KW-1185">Reference proteome</keyword>
<evidence type="ECO:0000313" key="2">
    <source>
        <dbReference type="Proteomes" id="UP001732700"/>
    </source>
</evidence>
<reference evidence="1" key="1">
    <citation type="submission" date="2021-05" db="EMBL/GenBank/DDBJ databases">
        <authorList>
            <person name="Scholz U."/>
            <person name="Mascher M."/>
            <person name="Fiebig A."/>
        </authorList>
    </citation>
    <scope>NUCLEOTIDE SEQUENCE [LARGE SCALE GENOMIC DNA]</scope>
</reference>
<accession>A0ACD5WR36</accession>
<protein>
    <submittedName>
        <fullName evidence="1">Uncharacterized protein</fullName>
    </submittedName>
</protein>
<dbReference type="EnsemblPlants" id="AVESA.00010b.r2.4CG1269760.2">
    <property type="protein sequence ID" value="AVESA.00010b.r2.4CG1269760.2.CDS"/>
    <property type="gene ID" value="AVESA.00010b.r2.4CG1269760"/>
</dbReference>
<sequence length="429" mass="46941">MALPSLPPGFRFHPTDVELTVYYLKRKLLGKKLRCNAVTDVDLYKFAPWDLPDKASLRSGDLEWYFFCTRDRKYSVGSRTKRSTEAGYWKATGKDRPVMHKSRTVGMKRTLVFHLGKPPRGSRTDWVMYEYRLVESDIPASHVDDCVLCKIFKKSGLGPKTGEQYGAPFDEEEWNDVDGDGDGDGDVSCFPPAPSSFPPSVPHAVLNSGQELAVSQSGKVSLSLLSENNGELAANCVGPVRTRSPDISRDNIHIQQLAEIIGGSSTNCLGQDGPPVICLTLFVPISSLCLLLIVLTSVSYLFFSVLMQPDSTAGDDSEALFDGSETIFDVPEEVAPLWLDSVCVNQCNSCGARLVEPLLEPVEGEQFLELNDLLFYHADDHHPDHHGLLLSNGVSDEQPLHPEPKGEREPSPDGVCNSTTSAAAGTVAL</sequence>
<reference evidence="1" key="2">
    <citation type="submission" date="2025-09" db="UniProtKB">
        <authorList>
            <consortium name="EnsemblPlants"/>
        </authorList>
    </citation>
    <scope>IDENTIFICATION</scope>
</reference>
<evidence type="ECO:0000313" key="1">
    <source>
        <dbReference type="EnsemblPlants" id="AVESA.00010b.r2.4CG1269760.2.CDS"/>
    </source>
</evidence>
<dbReference type="Proteomes" id="UP001732700">
    <property type="component" value="Chromosome 4C"/>
</dbReference>
<proteinExistence type="predicted"/>
<name>A0ACD5WR36_AVESA</name>